<feature type="non-terminal residue" evidence="1">
    <location>
        <position position="1"/>
    </location>
</feature>
<dbReference type="Proteomes" id="UP000236291">
    <property type="component" value="Unassembled WGS sequence"/>
</dbReference>
<proteinExistence type="predicted"/>
<reference evidence="1 2" key="1">
    <citation type="journal article" date="2014" name="Am. J. Bot.">
        <title>Genome assembly and annotation for red clover (Trifolium pratense; Fabaceae).</title>
        <authorList>
            <person name="Istvanek J."/>
            <person name="Jaros M."/>
            <person name="Krenek A."/>
            <person name="Repkova J."/>
        </authorList>
    </citation>
    <scope>NUCLEOTIDE SEQUENCE [LARGE SCALE GENOMIC DNA]</scope>
    <source>
        <strain evidence="2">cv. Tatra</strain>
        <tissue evidence="1">Young leaves</tissue>
    </source>
</reference>
<dbReference type="EMBL" id="ASHM01043755">
    <property type="protein sequence ID" value="PNX83267.1"/>
    <property type="molecule type" value="Genomic_DNA"/>
</dbReference>
<dbReference type="AlphaFoldDB" id="A0A2K3LXK4"/>
<sequence>GDDETPEPKRFKTTSANCWKFFTKLGPGPNGVDLAKYNGCGKVFRAAVRIMGL</sequence>
<comment type="caution">
    <text evidence="1">The sequence shown here is derived from an EMBL/GenBank/DDBJ whole genome shotgun (WGS) entry which is preliminary data.</text>
</comment>
<gene>
    <name evidence="1" type="ORF">L195_g039307</name>
</gene>
<organism evidence="1 2">
    <name type="scientific">Trifolium pratense</name>
    <name type="common">Red clover</name>
    <dbReference type="NCBI Taxonomy" id="57577"/>
    <lineage>
        <taxon>Eukaryota</taxon>
        <taxon>Viridiplantae</taxon>
        <taxon>Streptophyta</taxon>
        <taxon>Embryophyta</taxon>
        <taxon>Tracheophyta</taxon>
        <taxon>Spermatophyta</taxon>
        <taxon>Magnoliopsida</taxon>
        <taxon>eudicotyledons</taxon>
        <taxon>Gunneridae</taxon>
        <taxon>Pentapetalae</taxon>
        <taxon>rosids</taxon>
        <taxon>fabids</taxon>
        <taxon>Fabales</taxon>
        <taxon>Fabaceae</taxon>
        <taxon>Papilionoideae</taxon>
        <taxon>50 kb inversion clade</taxon>
        <taxon>NPAAA clade</taxon>
        <taxon>Hologalegina</taxon>
        <taxon>IRL clade</taxon>
        <taxon>Trifolieae</taxon>
        <taxon>Trifolium</taxon>
    </lineage>
</organism>
<evidence type="ECO:0000313" key="2">
    <source>
        <dbReference type="Proteomes" id="UP000236291"/>
    </source>
</evidence>
<name>A0A2K3LXK4_TRIPR</name>
<reference evidence="1 2" key="2">
    <citation type="journal article" date="2017" name="Front. Plant Sci.">
        <title>Gene Classification and Mining of Molecular Markers Useful in Red Clover (Trifolium pratense) Breeding.</title>
        <authorList>
            <person name="Istvanek J."/>
            <person name="Dluhosova J."/>
            <person name="Dluhos P."/>
            <person name="Patkova L."/>
            <person name="Nedelnik J."/>
            <person name="Repkova J."/>
        </authorList>
    </citation>
    <scope>NUCLEOTIDE SEQUENCE [LARGE SCALE GENOMIC DNA]</scope>
    <source>
        <strain evidence="2">cv. Tatra</strain>
        <tissue evidence="1">Young leaves</tissue>
    </source>
</reference>
<protein>
    <submittedName>
        <fullName evidence="1">Uncharacterized protein</fullName>
    </submittedName>
</protein>
<accession>A0A2K3LXK4</accession>
<evidence type="ECO:0000313" key="1">
    <source>
        <dbReference type="EMBL" id="PNX83267.1"/>
    </source>
</evidence>